<dbReference type="EMBL" id="QPKB01000010">
    <property type="protein sequence ID" value="RWR93163.1"/>
    <property type="molecule type" value="Genomic_DNA"/>
</dbReference>
<dbReference type="FunFam" id="3.40.50.2000:FF:000095">
    <property type="entry name" value="Glycosyltransferase"/>
    <property type="match status" value="1"/>
</dbReference>
<dbReference type="GO" id="GO:0035251">
    <property type="term" value="F:UDP-glucosyltransferase activity"/>
    <property type="evidence" value="ECO:0007669"/>
    <property type="project" value="InterPro"/>
</dbReference>
<dbReference type="InterPro" id="IPR002213">
    <property type="entry name" value="UDP_glucos_trans"/>
</dbReference>
<dbReference type="InterPro" id="IPR050481">
    <property type="entry name" value="UDP-glycosyltransf_plant"/>
</dbReference>
<dbReference type="SUPFAM" id="SSF53756">
    <property type="entry name" value="UDP-Glycosyltransferase/glycogen phosphorylase"/>
    <property type="match status" value="2"/>
</dbReference>
<evidence type="ECO:0000256" key="1">
    <source>
        <dbReference type="ARBA" id="ARBA00009995"/>
    </source>
</evidence>
<dbReference type="Pfam" id="PF00201">
    <property type="entry name" value="UDPGT"/>
    <property type="match status" value="2"/>
</dbReference>
<dbReference type="CDD" id="cd03784">
    <property type="entry name" value="GT1_Gtf-like"/>
    <property type="match status" value="2"/>
</dbReference>
<evidence type="ECO:0000256" key="3">
    <source>
        <dbReference type="ARBA" id="ARBA00022679"/>
    </source>
</evidence>
<protein>
    <submittedName>
        <fullName evidence="4">UDP-glycosyltransferase 88A1</fullName>
    </submittedName>
</protein>
<dbReference type="AlphaFoldDB" id="A0A3S3PL86"/>
<keyword evidence="5" id="KW-1185">Reference proteome</keyword>
<dbReference type="Gene3D" id="3.40.50.2000">
    <property type="entry name" value="Glycogen Phosphorylase B"/>
    <property type="match status" value="4"/>
</dbReference>
<comment type="caution">
    <text evidence="4">The sequence shown here is derived from an EMBL/GenBank/DDBJ whole genome shotgun (WGS) entry which is preliminary data.</text>
</comment>
<keyword evidence="3 4" id="KW-0808">Transferase</keyword>
<evidence type="ECO:0000313" key="4">
    <source>
        <dbReference type="EMBL" id="RWR93163.1"/>
    </source>
</evidence>
<sequence>MQEEKTKMKKGDTIVLYPSPGMGHLISMVELGKRILDLNPPFSITILLTQASFNTGSTAPYVRSVESSFPSITFIHLPPISLPLDASPSSHHEALIFRLLRLNNPLVHESLVSLSLSSSILAILYDGFCHPVLDIAAQLHIPCYCFFTSPASCLAAFLYFPTLHRLTPTSFKDLQDTPLHFPGLPPVPASAIPLPMLDRNDEAYDGFLQLTGCLSKPAGILINTFDALEPRALRAISEGSCLPDAPTPPIYCIGPLIAKEKGEGGRDCLHWLGSQQSRSVVFLCFGSLGLFSAAQLREIATGLERSGQRFLWVVRSPPSGDPTKRFLPTPEPDLEALLPDGFLERTKGQGLVVKSWAPQMAVLSHNSVGGFVTHCGWNSVLEALCAGVPMVAWPLYAEQRLNRVVLVEEMGMAMPLEGAEKGWVEAAELERKVRGLMESDEGKALRERTNEMREKAMTALGEGGSSWDTLTELTLYDMFCHPALDVATQLHIPSYCFFTSPATCLATFLYFPTLHRINPISFKDLQDTLLAHLSPPTPCRSPALTKPDGILINTFDELEPRALRDISDGSCVPDAPTPPIYCIGPLIAKEKGEGGRDCMHWLGLQPSRSVVFLCFGSLGLFSAAQLKEIAVGLERSGQRFLWVVRGPRTEDPAKRFQRPPEPDLEVLLPNGFLERTKGRGLVMAVLSHNSVGGFVTHCGWNSVLEALTAGVPMVAWPLYAEQWLNRVVLVEEMALAIPIEGVEKGWVVAEEVEKRVRGLMESEGGKALRERTTAMRNKAMAALGEGGSSRTSLAELTRLWKRG</sequence>
<organism evidence="4 5">
    <name type="scientific">Cinnamomum micranthum f. kanehirae</name>
    <dbReference type="NCBI Taxonomy" id="337451"/>
    <lineage>
        <taxon>Eukaryota</taxon>
        <taxon>Viridiplantae</taxon>
        <taxon>Streptophyta</taxon>
        <taxon>Embryophyta</taxon>
        <taxon>Tracheophyta</taxon>
        <taxon>Spermatophyta</taxon>
        <taxon>Magnoliopsida</taxon>
        <taxon>Magnoliidae</taxon>
        <taxon>Laurales</taxon>
        <taxon>Lauraceae</taxon>
        <taxon>Cinnamomum</taxon>
    </lineage>
</organism>
<reference evidence="4 5" key="1">
    <citation type="journal article" date="2019" name="Nat. Plants">
        <title>Stout camphor tree genome fills gaps in understanding of flowering plant genome evolution.</title>
        <authorList>
            <person name="Chaw S.M."/>
            <person name="Liu Y.C."/>
            <person name="Wu Y.W."/>
            <person name="Wang H.Y."/>
            <person name="Lin C.I."/>
            <person name="Wu C.S."/>
            <person name="Ke H.M."/>
            <person name="Chang L.Y."/>
            <person name="Hsu C.Y."/>
            <person name="Yang H.T."/>
            <person name="Sudianto E."/>
            <person name="Hsu M.H."/>
            <person name="Wu K.P."/>
            <person name="Wang L.N."/>
            <person name="Leebens-Mack J.H."/>
            <person name="Tsai I.J."/>
        </authorList>
    </citation>
    <scope>NUCLEOTIDE SEQUENCE [LARGE SCALE GENOMIC DNA]</scope>
    <source>
        <strain evidence="5">cv. Chaw 1501</strain>
        <tissue evidence="4">Young leaves</tissue>
    </source>
</reference>
<dbReference type="OrthoDB" id="5835829at2759"/>
<dbReference type="FunFam" id="3.40.50.2000:FF:000020">
    <property type="entry name" value="Glycosyltransferase"/>
    <property type="match status" value="2"/>
</dbReference>
<gene>
    <name evidence="4" type="ORF">CKAN_02239900</name>
</gene>
<dbReference type="PANTHER" id="PTHR48048:SF30">
    <property type="entry name" value="GLYCOSYLTRANSFERASE"/>
    <property type="match status" value="1"/>
</dbReference>
<name>A0A3S3PL86_9MAGN</name>
<proteinExistence type="inferred from homology"/>
<dbReference type="PROSITE" id="PS00375">
    <property type="entry name" value="UDPGT"/>
    <property type="match status" value="1"/>
</dbReference>
<dbReference type="InterPro" id="IPR035595">
    <property type="entry name" value="UDP_glycos_trans_CS"/>
</dbReference>
<evidence type="ECO:0000256" key="2">
    <source>
        <dbReference type="ARBA" id="ARBA00022676"/>
    </source>
</evidence>
<comment type="similarity">
    <text evidence="1">Belongs to the UDP-glycosyltransferase family.</text>
</comment>
<keyword evidence="2" id="KW-0328">Glycosyltransferase</keyword>
<accession>A0A3S3PL86</accession>
<evidence type="ECO:0000313" key="5">
    <source>
        <dbReference type="Proteomes" id="UP000283530"/>
    </source>
</evidence>
<dbReference type="PANTHER" id="PTHR48048">
    <property type="entry name" value="GLYCOSYLTRANSFERASE"/>
    <property type="match status" value="1"/>
</dbReference>
<dbReference type="Proteomes" id="UP000283530">
    <property type="component" value="Unassembled WGS sequence"/>
</dbReference>